<feature type="compositionally biased region" description="Pro residues" evidence="1">
    <location>
        <begin position="40"/>
        <end position="55"/>
    </location>
</feature>
<evidence type="ECO:0000256" key="2">
    <source>
        <dbReference type="SAM" id="SignalP"/>
    </source>
</evidence>
<organism evidence="3 4">
    <name type="scientific">Camelina sativa</name>
    <name type="common">False flax</name>
    <name type="synonym">Myagrum sativum</name>
    <dbReference type="NCBI Taxonomy" id="90675"/>
    <lineage>
        <taxon>Eukaryota</taxon>
        <taxon>Viridiplantae</taxon>
        <taxon>Streptophyta</taxon>
        <taxon>Embryophyta</taxon>
        <taxon>Tracheophyta</taxon>
        <taxon>Spermatophyta</taxon>
        <taxon>Magnoliopsida</taxon>
        <taxon>eudicotyledons</taxon>
        <taxon>Gunneridae</taxon>
        <taxon>Pentapetalae</taxon>
        <taxon>rosids</taxon>
        <taxon>malvids</taxon>
        <taxon>Brassicales</taxon>
        <taxon>Brassicaceae</taxon>
        <taxon>Camelineae</taxon>
        <taxon>Camelina</taxon>
    </lineage>
</organism>
<reference evidence="4" key="2">
    <citation type="submission" date="2025-08" db="UniProtKB">
        <authorList>
            <consortium name="RefSeq"/>
        </authorList>
    </citation>
    <scope>IDENTIFICATION</scope>
    <source>
        <tissue evidence="4">Leaf</tissue>
    </source>
</reference>
<evidence type="ECO:0000313" key="4">
    <source>
        <dbReference type="RefSeq" id="XP_010473431.1"/>
    </source>
</evidence>
<gene>
    <name evidence="4" type="primary">LOC104752871</name>
</gene>
<feature type="signal peptide" evidence="2">
    <location>
        <begin position="1"/>
        <end position="19"/>
    </location>
</feature>
<evidence type="ECO:0000256" key="1">
    <source>
        <dbReference type="SAM" id="MobiDB-lite"/>
    </source>
</evidence>
<dbReference type="GeneID" id="104752871"/>
<reference evidence="3" key="1">
    <citation type="journal article" date="2014" name="Nat. Commun.">
        <title>The emerging biofuel crop Camelina sativa retains a highly undifferentiated hexaploid genome structure.</title>
        <authorList>
            <person name="Kagale S."/>
            <person name="Koh C."/>
            <person name="Nixon J."/>
            <person name="Bollina V."/>
            <person name="Clarke W.E."/>
            <person name="Tuteja R."/>
            <person name="Spillane C."/>
            <person name="Robinson S.J."/>
            <person name="Links M.G."/>
            <person name="Clarke C."/>
            <person name="Higgins E.E."/>
            <person name="Huebert T."/>
            <person name="Sharpe A.G."/>
            <person name="Parkin I.A."/>
        </authorList>
    </citation>
    <scope>NUCLEOTIDE SEQUENCE [LARGE SCALE GENOMIC DNA]</scope>
    <source>
        <strain evidence="3">cv. DH55</strain>
    </source>
</reference>
<protein>
    <submittedName>
        <fullName evidence="4">Uncharacterized protein LOC104752871</fullName>
    </submittedName>
</protein>
<name>A0ABM0WMX9_CAMSA</name>
<proteinExistence type="predicted"/>
<accession>A0ABM0WMX9</accession>
<keyword evidence="2" id="KW-0732">Signal</keyword>
<sequence length="117" mass="12201">MNLVTKLLVMVLLFEVVCANVGARPLEEVSKVVTDKVTFPPLPPLPIPPPIPGLPIPAMKSRDSSRVLPKMSNGDTGRVENEEVGVSKDATAVPDGPTARGYGSGSSSSDASGRTHP</sequence>
<feature type="region of interest" description="Disordered" evidence="1">
    <location>
        <begin position="39"/>
        <end position="117"/>
    </location>
</feature>
<keyword evidence="3" id="KW-1185">Reference proteome</keyword>
<feature type="chain" id="PRO_5046057344" evidence="2">
    <location>
        <begin position="20"/>
        <end position="117"/>
    </location>
</feature>
<dbReference type="Proteomes" id="UP000694864">
    <property type="component" value="Chromosome 16"/>
</dbReference>
<evidence type="ECO:0000313" key="3">
    <source>
        <dbReference type="Proteomes" id="UP000694864"/>
    </source>
</evidence>
<dbReference type="RefSeq" id="XP_010473431.1">
    <property type="nucleotide sequence ID" value="XM_010475129.2"/>
</dbReference>
<feature type="compositionally biased region" description="Low complexity" evidence="1">
    <location>
        <begin position="105"/>
        <end position="117"/>
    </location>
</feature>